<evidence type="ECO:0000256" key="8">
    <source>
        <dbReference type="PROSITE-ProRule" id="PRU01091"/>
    </source>
</evidence>
<dbReference type="CDD" id="cd17574">
    <property type="entry name" value="REC_OmpR"/>
    <property type="match status" value="1"/>
</dbReference>
<dbReference type="InterPro" id="IPR039420">
    <property type="entry name" value="WalR-like"/>
</dbReference>
<dbReference type="InterPro" id="IPR016032">
    <property type="entry name" value="Sig_transdc_resp-reg_C-effctor"/>
</dbReference>
<keyword evidence="4" id="KW-0805">Transcription regulation</keyword>
<evidence type="ECO:0000259" key="9">
    <source>
        <dbReference type="PROSITE" id="PS50110"/>
    </source>
</evidence>
<dbReference type="EMBL" id="QOUX01000025">
    <property type="protein sequence ID" value="RXJ02469.1"/>
    <property type="molecule type" value="Genomic_DNA"/>
</dbReference>
<dbReference type="PANTHER" id="PTHR48111">
    <property type="entry name" value="REGULATOR OF RPOS"/>
    <property type="match status" value="1"/>
</dbReference>
<sequence length="246" mass="28413">MFIIGNKLFEKRKGVRVEATILVVDDEEKIISIIENYLVQEGYRVYTAKDGLTAIEIMKARTVDLLVLDWMMPQMTGIEVCRKIRDFSDVPIFFLTAKSEEIDKLLGLEIGADDYITKPFSVRELAARVRIVLRRVQKSIDNKPSQVITIHNYIEIDMERYIVKIDQVEVTLTPTEFKLLATLAKNPGRVYSRLQLLEQALGEEYLGYERSIDTHIRNLRKKIEVDANDPQIVMTVFGVGYKVREI</sequence>
<dbReference type="SUPFAM" id="SSF52172">
    <property type="entry name" value="CheY-like"/>
    <property type="match status" value="1"/>
</dbReference>
<comment type="subcellular location">
    <subcellularLocation>
        <location evidence="1">Cytoplasm</location>
    </subcellularLocation>
</comment>
<keyword evidence="2 7" id="KW-0597">Phosphoprotein</keyword>
<dbReference type="Gene3D" id="6.10.250.690">
    <property type="match status" value="1"/>
</dbReference>
<name>A0A4Q0VWA2_9BACI</name>
<accession>A0A4Q0VWA2</accession>
<dbReference type="InterPro" id="IPR011006">
    <property type="entry name" value="CheY-like_superfamily"/>
</dbReference>
<dbReference type="OrthoDB" id="9802426at2"/>
<dbReference type="GO" id="GO:0000156">
    <property type="term" value="F:phosphorelay response regulator activity"/>
    <property type="evidence" value="ECO:0007669"/>
    <property type="project" value="TreeGrafter"/>
</dbReference>
<dbReference type="AlphaFoldDB" id="A0A4Q0VWA2"/>
<dbReference type="SMART" id="SM00862">
    <property type="entry name" value="Trans_reg_C"/>
    <property type="match status" value="1"/>
</dbReference>
<keyword evidence="12" id="KW-1185">Reference proteome</keyword>
<dbReference type="Proteomes" id="UP000290649">
    <property type="component" value="Unassembled WGS sequence"/>
</dbReference>
<dbReference type="SUPFAM" id="SSF46894">
    <property type="entry name" value="C-terminal effector domain of the bipartite response regulators"/>
    <property type="match status" value="1"/>
</dbReference>
<dbReference type="Pfam" id="PF00486">
    <property type="entry name" value="Trans_reg_C"/>
    <property type="match status" value="1"/>
</dbReference>
<dbReference type="GO" id="GO:0032993">
    <property type="term" value="C:protein-DNA complex"/>
    <property type="evidence" value="ECO:0007669"/>
    <property type="project" value="TreeGrafter"/>
</dbReference>
<feature type="domain" description="OmpR/PhoB-type" evidence="10">
    <location>
        <begin position="145"/>
        <end position="245"/>
    </location>
</feature>
<dbReference type="InterPro" id="IPR001789">
    <property type="entry name" value="Sig_transdc_resp-reg_receiver"/>
</dbReference>
<evidence type="ECO:0000256" key="4">
    <source>
        <dbReference type="ARBA" id="ARBA00023015"/>
    </source>
</evidence>
<comment type="caution">
    <text evidence="11">The sequence shown here is derived from an EMBL/GenBank/DDBJ whole genome shotgun (WGS) entry which is preliminary data.</text>
</comment>
<evidence type="ECO:0000313" key="11">
    <source>
        <dbReference type="EMBL" id="RXJ02469.1"/>
    </source>
</evidence>
<evidence type="ECO:0000256" key="3">
    <source>
        <dbReference type="ARBA" id="ARBA00023012"/>
    </source>
</evidence>
<dbReference type="SMART" id="SM00448">
    <property type="entry name" value="REC"/>
    <property type="match status" value="1"/>
</dbReference>
<feature type="DNA-binding region" description="OmpR/PhoB-type" evidence="8">
    <location>
        <begin position="145"/>
        <end position="245"/>
    </location>
</feature>
<organism evidence="11 12">
    <name type="scientific">Anaerobacillus alkaliphilus</name>
    <dbReference type="NCBI Taxonomy" id="1548597"/>
    <lineage>
        <taxon>Bacteria</taxon>
        <taxon>Bacillati</taxon>
        <taxon>Bacillota</taxon>
        <taxon>Bacilli</taxon>
        <taxon>Bacillales</taxon>
        <taxon>Bacillaceae</taxon>
        <taxon>Anaerobacillus</taxon>
    </lineage>
</organism>
<dbReference type="PANTHER" id="PTHR48111:SF73">
    <property type="entry name" value="ALKALINE PHOSPHATASE SYNTHESIS TRANSCRIPTIONAL REGULATORY PROTEIN PHOP"/>
    <property type="match status" value="1"/>
</dbReference>
<dbReference type="CDD" id="cd00383">
    <property type="entry name" value="trans_reg_C"/>
    <property type="match status" value="1"/>
</dbReference>
<evidence type="ECO:0000256" key="6">
    <source>
        <dbReference type="ARBA" id="ARBA00023163"/>
    </source>
</evidence>
<dbReference type="PROSITE" id="PS51755">
    <property type="entry name" value="OMPR_PHOB"/>
    <property type="match status" value="1"/>
</dbReference>
<dbReference type="GO" id="GO:0000976">
    <property type="term" value="F:transcription cis-regulatory region binding"/>
    <property type="evidence" value="ECO:0007669"/>
    <property type="project" value="TreeGrafter"/>
</dbReference>
<dbReference type="PROSITE" id="PS50110">
    <property type="entry name" value="RESPONSE_REGULATORY"/>
    <property type="match status" value="1"/>
</dbReference>
<feature type="domain" description="Response regulatory" evidence="9">
    <location>
        <begin position="20"/>
        <end position="133"/>
    </location>
</feature>
<dbReference type="FunFam" id="1.10.10.10:FF:000018">
    <property type="entry name" value="DNA-binding response regulator ResD"/>
    <property type="match status" value="1"/>
</dbReference>
<dbReference type="GO" id="GO:0006355">
    <property type="term" value="P:regulation of DNA-templated transcription"/>
    <property type="evidence" value="ECO:0007669"/>
    <property type="project" value="InterPro"/>
</dbReference>
<dbReference type="GO" id="GO:0005829">
    <property type="term" value="C:cytosol"/>
    <property type="evidence" value="ECO:0007669"/>
    <property type="project" value="TreeGrafter"/>
</dbReference>
<dbReference type="InterPro" id="IPR001867">
    <property type="entry name" value="OmpR/PhoB-type_DNA-bd"/>
</dbReference>
<gene>
    <name evidence="11" type="ORF">DS745_06550</name>
</gene>
<evidence type="ECO:0000256" key="1">
    <source>
        <dbReference type="ARBA" id="ARBA00004496"/>
    </source>
</evidence>
<feature type="modified residue" description="4-aspartylphosphate" evidence="7">
    <location>
        <position position="69"/>
    </location>
</feature>
<dbReference type="Gene3D" id="1.10.10.10">
    <property type="entry name" value="Winged helix-like DNA-binding domain superfamily/Winged helix DNA-binding domain"/>
    <property type="match status" value="1"/>
</dbReference>
<protein>
    <submittedName>
        <fullName evidence="11">DNA-binding response regulator</fullName>
    </submittedName>
</protein>
<reference evidence="11 12" key="1">
    <citation type="journal article" date="2019" name="Int. J. Syst. Evol. Microbiol.">
        <title>Anaerobacillus alkaliphilus sp. nov., a novel alkaliphilic and moderately halophilic bacterium.</title>
        <authorList>
            <person name="Borsodi A.K."/>
            <person name="Aszalos J.M."/>
            <person name="Bihari P."/>
            <person name="Nagy I."/>
            <person name="Schumann P."/>
            <person name="Sproer C."/>
            <person name="Kovacs A.L."/>
            <person name="Boka K."/>
            <person name="Dobosy P."/>
            <person name="Ovari M."/>
            <person name="Szili-Kovacs T."/>
            <person name="Toth E."/>
        </authorList>
    </citation>
    <scope>NUCLEOTIDE SEQUENCE [LARGE SCALE GENOMIC DNA]</scope>
    <source>
        <strain evidence="11 12">B16-10</strain>
    </source>
</reference>
<keyword evidence="5 8" id="KW-0238">DNA-binding</keyword>
<keyword evidence="3" id="KW-0902">Two-component regulatory system</keyword>
<evidence type="ECO:0000259" key="10">
    <source>
        <dbReference type="PROSITE" id="PS51755"/>
    </source>
</evidence>
<proteinExistence type="predicted"/>
<evidence type="ECO:0000256" key="2">
    <source>
        <dbReference type="ARBA" id="ARBA00022553"/>
    </source>
</evidence>
<evidence type="ECO:0000313" key="12">
    <source>
        <dbReference type="Proteomes" id="UP000290649"/>
    </source>
</evidence>
<keyword evidence="6" id="KW-0804">Transcription</keyword>
<dbReference type="FunFam" id="3.40.50.2300:FF:000001">
    <property type="entry name" value="DNA-binding response regulator PhoB"/>
    <property type="match status" value="1"/>
</dbReference>
<evidence type="ECO:0000256" key="7">
    <source>
        <dbReference type="PROSITE-ProRule" id="PRU00169"/>
    </source>
</evidence>
<dbReference type="Gene3D" id="3.40.50.2300">
    <property type="match status" value="1"/>
</dbReference>
<evidence type="ECO:0000256" key="5">
    <source>
        <dbReference type="ARBA" id="ARBA00023125"/>
    </source>
</evidence>
<dbReference type="InterPro" id="IPR036388">
    <property type="entry name" value="WH-like_DNA-bd_sf"/>
</dbReference>
<dbReference type="Pfam" id="PF00072">
    <property type="entry name" value="Response_reg"/>
    <property type="match status" value="1"/>
</dbReference>